<dbReference type="Proteomes" id="UP000823405">
    <property type="component" value="Unassembled WGS sequence"/>
</dbReference>
<comment type="caution">
    <text evidence="3">The sequence shown here is derived from an EMBL/GenBank/DDBJ whole genome shotgun (WGS) entry which is preliminary data.</text>
</comment>
<feature type="compositionally biased region" description="Acidic residues" evidence="2">
    <location>
        <begin position="20"/>
        <end position="34"/>
    </location>
</feature>
<feature type="compositionally biased region" description="Basic and acidic residues" evidence="2">
    <location>
        <begin position="51"/>
        <end position="62"/>
    </location>
</feature>
<protein>
    <submittedName>
        <fullName evidence="3">Uncharacterized protein</fullName>
    </submittedName>
</protein>
<gene>
    <name evidence="3" type="ORF">BGZ97_005072</name>
</gene>
<dbReference type="EMBL" id="JAAAIN010002319">
    <property type="protein sequence ID" value="KAG0294511.1"/>
    <property type="molecule type" value="Genomic_DNA"/>
</dbReference>
<feature type="coiled-coil region" evidence="1">
    <location>
        <begin position="181"/>
        <end position="222"/>
    </location>
</feature>
<accession>A0A9P6QUZ7</accession>
<feature type="coiled-coil region" evidence="1">
    <location>
        <begin position="336"/>
        <end position="373"/>
    </location>
</feature>
<dbReference type="AlphaFoldDB" id="A0A9P6QUZ7"/>
<reference evidence="3" key="1">
    <citation type="journal article" date="2020" name="Fungal Divers.">
        <title>Resolving the Mortierellaceae phylogeny through synthesis of multi-gene phylogenetics and phylogenomics.</title>
        <authorList>
            <person name="Vandepol N."/>
            <person name="Liber J."/>
            <person name="Desiro A."/>
            <person name="Na H."/>
            <person name="Kennedy M."/>
            <person name="Barry K."/>
            <person name="Grigoriev I.V."/>
            <person name="Miller A.N."/>
            <person name="O'Donnell K."/>
            <person name="Stajich J.E."/>
            <person name="Bonito G."/>
        </authorList>
    </citation>
    <scope>NUCLEOTIDE SEQUENCE</scope>
    <source>
        <strain evidence="3">NVP60</strain>
    </source>
</reference>
<evidence type="ECO:0000313" key="4">
    <source>
        <dbReference type="Proteomes" id="UP000823405"/>
    </source>
</evidence>
<evidence type="ECO:0000256" key="1">
    <source>
        <dbReference type="SAM" id="Coils"/>
    </source>
</evidence>
<feature type="region of interest" description="Disordered" evidence="2">
    <location>
        <begin position="303"/>
        <end position="327"/>
    </location>
</feature>
<feature type="compositionally biased region" description="Basic and acidic residues" evidence="2">
    <location>
        <begin position="1"/>
        <end position="19"/>
    </location>
</feature>
<evidence type="ECO:0000313" key="3">
    <source>
        <dbReference type="EMBL" id="KAG0294511.1"/>
    </source>
</evidence>
<sequence length="415" mass="47744">MAPTRDDTAEHIQDVKALPEAEEESDECLSELENDGYAKDASPKKTPLLPSEKDGSLGKGHSLESIDATLQVFKDPKGGTLEEIRNERDERADVASFLRKQLQRMMDQQREFATEKRIWAEEKQEAEKRHQELGAEREALEEKLAMVERTNSETVAALEERHADRLYSISRILAEEKFIERQSSAKKIDESKEKIDESKEKIDELKKKIFALEKTLRERTADMSRAHTEEKDRMRKKHEEMVETMERDWRSWKEVLEGTIKELKDKLKVANAASTTQPTQPEQQSTKTAPPAFILRMTTRSTSRAAASTSLPIPVPTSSSATPAQDDTPCVHQQQLKEVEAKVLDYRRQVETLQQKDRAIQRELRDLEKQNEDSLKIIKMQAETMYIAAKDRASKRRRVSPRNSSVKINTKIIIY</sequence>
<keyword evidence="1" id="KW-0175">Coiled coil</keyword>
<feature type="compositionally biased region" description="Polar residues" evidence="2">
    <location>
        <begin position="316"/>
        <end position="327"/>
    </location>
</feature>
<keyword evidence="4" id="KW-1185">Reference proteome</keyword>
<organism evidence="3 4">
    <name type="scientific">Linnemannia gamsii</name>
    <dbReference type="NCBI Taxonomy" id="64522"/>
    <lineage>
        <taxon>Eukaryota</taxon>
        <taxon>Fungi</taxon>
        <taxon>Fungi incertae sedis</taxon>
        <taxon>Mucoromycota</taxon>
        <taxon>Mortierellomycotina</taxon>
        <taxon>Mortierellomycetes</taxon>
        <taxon>Mortierellales</taxon>
        <taxon>Mortierellaceae</taxon>
        <taxon>Linnemannia</taxon>
    </lineage>
</organism>
<proteinExistence type="predicted"/>
<feature type="coiled-coil region" evidence="1">
    <location>
        <begin position="116"/>
        <end position="157"/>
    </location>
</feature>
<name>A0A9P6QUZ7_9FUNG</name>
<evidence type="ECO:0000256" key="2">
    <source>
        <dbReference type="SAM" id="MobiDB-lite"/>
    </source>
</evidence>
<feature type="region of interest" description="Disordered" evidence="2">
    <location>
        <begin position="1"/>
        <end position="62"/>
    </location>
</feature>